<name>A0A1G6HGP2_9MICO</name>
<protein>
    <submittedName>
        <fullName evidence="1">Uncharacterized protein</fullName>
    </submittedName>
</protein>
<dbReference type="OrthoDB" id="9853596at2"/>
<dbReference type="Proteomes" id="UP000199039">
    <property type="component" value="Unassembled WGS sequence"/>
</dbReference>
<evidence type="ECO:0000313" key="1">
    <source>
        <dbReference type="EMBL" id="SDB93288.1"/>
    </source>
</evidence>
<dbReference type="EMBL" id="FMYH01000001">
    <property type="protein sequence ID" value="SDB93288.1"/>
    <property type="molecule type" value="Genomic_DNA"/>
</dbReference>
<dbReference type="AlphaFoldDB" id="A0A1G6HGP2"/>
<proteinExistence type="predicted"/>
<organism evidence="1 2">
    <name type="scientific">Sanguibacter gelidistatuariae</name>
    <dbReference type="NCBI Taxonomy" id="1814289"/>
    <lineage>
        <taxon>Bacteria</taxon>
        <taxon>Bacillati</taxon>
        <taxon>Actinomycetota</taxon>
        <taxon>Actinomycetes</taxon>
        <taxon>Micrococcales</taxon>
        <taxon>Sanguibacteraceae</taxon>
        <taxon>Sanguibacter</taxon>
    </lineage>
</organism>
<evidence type="ECO:0000313" key="2">
    <source>
        <dbReference type="Proteomes" id="UP000199039"/>
    </source>
</evidence>
<accession>A0A1G6HGP2</accession>
<sequence>MTAPVTAPVTDVLPDEYEPARIDPAWLAALTDSTAWHAPSNAVPTPVPFPRLATGPLGDTGTAPLFDLEHAPTAWFYNIGHQVSDAHVNPAGMTREQHDWFNVDRAVLFTREKRAIAHRGNLLRLWPAHSDVTGEYALVCPPTVTGPYSTSTVDGLMVDLSATDLPAAVRDAIVASARMNTTVLLARTIDRMYS</sequence>
<gene>
    <name evidence="1" type="ORF">SAMN05216410_1005</name>
</gene>
<dbReference type="STRING" id="1814289.SAMN05216410_1005"/>
<keyword evidence="2" id="KW-1185">Reference proteome</keyword>
<reference evidence="1 2" key="1">
    <citation type="submission" date="2016-09" db="EMBL/GenBank/DDBJ databases">
        <authorList>
            <person name="Capua I."/>
            <person name="De Benedictis P."/>
            <person name="Joannis T."/>
            <person name="Lombin L.H."/>
            <person name="Cattoli G."/>
        </authorList>
    </citation>
    <scope>NUCLEOTIDE SEQUENCE [LARGE SCALE GENOMIC DNA]</scope>
    <source>
        <strain evidence="1 2">ISLP-3</strain>
    </source>
</reference>
<dbReference type="RefSeq" id="WP_093181218.1">
    <property type="nucleotide sequence ID" value="NZ_FMYH01000001.1"/>
</dbReference>